<feature type="transmembrane region" description="Helical" evidence="6">
    <location>
        <begin position="64"/>
        <end position="83"/>
    </location>
</feature>
<evidence type="ECO:0000256" key="3">
    <source>
        <dbReference type="ARBA" id="ARBA00022692"/>
    </source>
</evidence>
<dbReference type="InterPro" id="IPR051843">
    <property type="entry name" value="CPA1_transporter"/>
</dbReference>
<evidence type="ECO:0000256" key="5">
    <source>
        <dbReference type="ARBA" id="ARBA00023136"/>
    </source>
</evidence>
<keyword evidence="3 6" id="KW-0812">Transmembrane</keyword>
<gene>
    <name evidence="8" type="ORF">LARSCL_LOCUS10426</name>
</gene>
<feature type="transmembrane region" description="Helical" evidence="6">
    <location>
        <begin position="332"/>
        <end position="352"/>
    </location>
</feature>
<proteinExistence type="inferred from homology"/>
<feature type="transmembrane region" description="Helical" evidence="6">
    <location>
        <begin position="175"/>
        <end position="198"/>
    </location>
</feature>
<dbReference type="GO" id="GO:0015297">
    <property type="term" value="F:antiporter activity"/>
    <property type="evidence" value="ECO:0007669"/>
    <property type="project" value="InterPro"/>
</dbReference>
<feature type="transmembrane region" description="Helical" evidence="6">
    <location>
        <begin position="32"/>
        <end position="52"/>
    </location>
</feature>
<dbReference type="GO" id="GO:1902600">
    <property type="term" value="P:proton transmembrane transport"/>
    <property type="evidence" value="ECO:0007669"/>
    <property type="project" value="InterPro"/>
</dbReference>
<name>A0AAV2A665_9ARAC</name>
<keyword evidence="4 6" id="KW-1133">Transmembrane helix</keyword>
<feature type="transmembrane region" description="Helical" evidence="6">
    <location>
        <begin position="303"/>
        <end position="320"/>
    </location>
</feature>
<comment type="subcellular location">
    <subcellularLocation>
        <location evidence="1">Membrane</location>
        <topology evidence="1">Multi-pass membrane protein</topology>
    </subcellularLocation>
</comment>
<feature type="transmembrane region" description="Helical" evidence="6">
    <location>
        <begin position="210"/>
        <end position="234"/>
    </location>
</feature>
<dbReference type="EMBL" id="CAXIEN010000123">
    <property type="protein sequence ID" value="CAL1279530.1"/>
    <property type="molecule type" value="Genomic_DNA"/>
</dbReference>
<feature type="transmembrane region" description="Helical" evidence="6">
    <location>
        <begin position="280"/>
        <end position="297"/>
    </location>
</feature>
<dbReference type="GO" id="GO:0016020">
    <property type="term" value="C:membrane"/>
    <property type="evidence" value="ECO:0007669"/>
    <property type="project" value="UniProtKB-SubCell"/>
</dbReference>
<dbReference type="AlphaFoldDB" id="A0AAV2A665"/>
<comment type="caution">
    <text evidence="8">The sequence shown here is derived from an EMBL/GenBank/DDBJ whole genome shotgun (WGS) entry which is preliminary data.</text>
</comment>
<feature type="transmembrane region" description="Helical" evidence="6">
    <location>
        <begin position="364"/>
        <end position="387"/>
    </location>
</feature>
<evidence type="ECO:0000313" key="8">
    <source>
        <dbReference type="EMBL" id="CAL1279530.1"/>
    </source>
</evidence>
<dbReference type="Gene3D" id="1.20.1530.20">
    <property type="match status" value="1"/>
</dbReference>
<evidence type="ECO:0000256" key="4">
    <source>
        <dbReference type="ARBA" id="ARBA00022989"/>
    </source>
</evidence>
<sequence>MTHLTTLSEMDKINILDVNQNRCSFAMIKERLLLIGTQLVCLSSVAGTAYGILGSSALPGSEIFALLLLAVSAWLGGVLVGFLRLPPLLGMLFVGILFRNIPYIPYHTDISIKWAATLRDISLVIILLKAGLGLDPQKLLELKFHVFKLSIIPCLLETAASAVLVHNFLSLPWLWAIMLGFIISAVSAAVLVPGMLFLDQRGLGRNSGIPTLVMASVSIDNIIALTGFIITFSILTSSENLRWTLIIRLLEPFIGLLMGTIIGVFLWYLPSDNNIEPVLVYYRSAMLCLGGLSVTFISKRVGMAGTGALACVSLAFIASLRWRLKGDHFKHIVWITGIMWNLIEPFLFGLIGAEITSGSLGKDLGFAILALVLGVVFRFLSTIFALLGSKLNLKEQVFVSASWLSKATVQAAVGSQALDYARSHPTEPDFKDNSQKVLMMSVVSILLTAPLGAAFIDFLAPFLLKEECSAPSTSADTSGEEERECITEVTVTDYGARRCASAGEIEGFLQGLKNNVND</sequence>
<feature type="domain" description="Cation/H+ exchanger transmembrane" evidence="7">
    <location>
        <begin position="71"/>
        <end position="420"/>
    </location>
</feature>
<feature type="transmembrane region" description="Helical" evidence="6">
    <location>
        <begin position="437"/>
        <end position="464"/>
    </location>
</feature>
<dbReference type="PANTHER" id="PTHR31102">
    <property type="match status" value="1"/>
</dbReference>
<dbReference type="InterPro" id="IPR006153">
    <property type="entry name" value="Cation/H_exchanger_TM"/>
</dbReference>
<evidence type="ECO:0000313" key="9">
    <source>
        <dbReference type="Proteomes" id="UP001497382"/>
    </source>
</evidence>
<organism evidence="8 9">
    <name type="scientific">Larinioides sclopetarius</name>
    <dbReference type="NCBI Taxonomy" id="280406"/>
    <lineage>
        <taxon>Eukaryota</taxon>
        <taxon>Metazoa</taxon>
        <taxon>Ecdysozoa</taxon>
        <taxon>Arthropoda</taxon>
        <taxon>Chelicerata</taxon>
        <taxon>Arachnida</taxon>
        <taxon>Araneae</taxon>
        <taxon>Araneomorphae</taxon>
        <taxon>Entelegynae</taxon>
        <taxon>Araneoidea</taxon>
        <taxon>Araneidae</taxon>
        <taxon>Larinioides</taxon>
    </lineage>
</organism>
<keyword evidence="9" id="KW-1185">Reference proteome</keyword>
<feature type="transmembrane region" description="Helical" evidence="6">
    <location>
        <begin position="246"/>
        <end position="268"/>
    </location>
</feature>
<dbReference type="Proteomes" id="UP001497382">
    <property type="component" value="Unassembled WGS sequence"/>
</dbReference>
<comment type="similarity">
    <text evidence="2">Belongs to the monovalent cation:proton antiporter 1 (CPA1) transporter (TC 2.A.36) family.</text>
</comment>
<accession>A0AAV2A665</accession>
<keyword evidence="5 6" id="KW-0472">Membrane</keyword>
<evidence type="ECO:0000256" key="2">
    <source>
        <dbReference type="ARBA" id="ARBA00007367"/>
    </source>
</evidence>
<feature type="transmembrane region" description="Helical" evidence="6">
    <location>
        <begin position="146"/>
        <end position="169"/>
    </location>
</feature>
<dbReference type="Pfam" id="PF00999">
    <property type="entry name" value="Na_H_Exchanger"/>
    <property type="match status" value="1"/>
</dbReference>
<evidence type="ECO:0000256" key="1">
    <source>
        <dbReference type="ARBA" id="ARBA00004141"/>
    </source>
</evidence>
<protein>
    <recommendedName>
        <fullName evidence="7">Cation/H+ exchanger transmembrane domain-containing protein</fullName>
    </recommendedName>
</protein>
<evidence type="ECO:0000256" key="6">
    <source>
        <dbReference type="SAM" id="Phobius"/>
    </source>
</evidence>
<evidence type="ECO:0000259" key="7">
    <source>
        <dbReference type="Pfam" id="PF00999"/>
    </source>
</evidence>
<dbReference type="PANTHER" id="PTHR31102:SF1">
    <property type="entry name" value="CATION_H+ EXCHANGER DOMAIN-CONTAINING PROTEIN"/>
    <property type="match status" value="1"/>
</dbReference>
<reference evidence="8 9" key="1">
    <citation type="submission" date="2024-04" db="EMBL/GenBank/DDBJ databases">
        <authorList>
            <person name="Rising A."/>
            <person name="Reimegard J."/>
            <person name="Sonavane S."/>
            <person name="Akerstrom W."/>
            <person name="Nylinder S."/>
            <person name="Hedman E."/>
            <person name="Kallberg Y."/>
        </authorList>
    </citation>
    <scope>NUCLEOTIDE SEQUENCE [LARGE SCALE GENOMIC DNA]</scope>
</reference>
<dbReference type="InterPro" id="IPR038770">
    <property type="entry name" value="Na+/solute_symporter_sf"/>
</dbReference>